<dbReference type="PANTHER" id="PTHR30625:SF3">
    <property type="entry name" value="TOL-PAL SYSTEM PROTEIN TOLQ"/>
    <property type="match status" value="1"/>
</dbReference>
<evidence type="ECO:0000313" key="9">
    <source>
        <dbReference type="EMBL" id="TCK73771.1"/>
    </source>
</evidence>
<keyword evidence="2" id="KW-1003">Cell membrane</keyword>
<keyword evidence="4 7" id="KW-1133">Transmembrane helix</keyword>
<feature type="transmembrane region" description="Helical" evidence="7">
    <location>
        <begin position="193"/>
        <end position="215"/>
    </location>
</feature>
<keyword evidence="5 7" id="KW-0472">Membrane</keyword>
<keyword evidence="6" id="KW-0813">Transport</keyword>
<keyword evidence="9" id="KW-0132">Cell division</keyword>
<dbReference type="OrthoDB" id="4045at2"/>
<accession>A0A4V2PVB9</accession>
<evidence type="ECO:0000256" key="4">
    <source>
        <dbReference type="ARBA" id="ARBA00022989"/>
    </source>
</evidence>
<feature type="transmembrane region" description="Helical" evidence="7">
    <location>
        <begin position="43"/>
        <end position="63"/>
    </location>
</feature>
<dbReference type="GO" id="GO:0051301">
    <property type="term" value="P:cell division"/>
    <property type="evidence" value="ECO:0007669"/>
    <property type="project" value="UniProtKB-KW"/>
</dbReference>
<evidence type="ECO:0000256" key="6">
    <source>
        <dbReference type="RuleBase" id="RU004057"/>
    </source>
</evidence>
<gene>
    <name evidence="9" type="ORF">C7378_1385</name>
</gene>
<dbReference type="AlphaFoldDB" id="A0A4V2PVB9"/>
<feature type="domain" description="MotA/TolQ/ExbB proton channel" evidence="8">
    <location>
        <begin position="130"/>
        <end position="230"/>
    </location>
</feature>
<dbReference type="PANTHER" id="PTHR30625">
    <property type="entry name" value="PROTEIN TOLQ"/>
    <property type="match status" value="1"/>
</dbReference>
<dbReference type="GO" id="GO:0005886">
    <property type="term" value="C:plasma membrane"/>
    <property type="evidence" value="ECO:0007669"/>
    <property type="project" value="UniProtKB-SubCell"/>
</dbReference>
<keyword evidence="9" id="KW-0131">Cell cycle</keyword>
<evidence type="ECO:0000256" key="1">
    <source>
        <dbReference type="ARBA" id="ARBA00004651"/>
    </source>
</evidence>
<dbReference type="GO" id="GO:0017038">
    <property type="term" value="P:protein import"/>
    <property type="evidence" value="ECO:0007669"/>
    <property type="project" value="TreeGrafter"/>
</dbReference>
<keyword evidence="10" id="KW-1185">Reference proteome</keyword>
<evidence type="ECO:0000256" key="2">
    <source>
        <dbReference type="ARBA" id="ARBA00022475"/>
    </source>
</evidence>
<dbReference type="InterPro" id="IPR050790">
    <property type="entry name" value="ExbB/TolQ_transport"/>
</dbReference>
<dbReference type="EMBL" id="SMGK01000002">
    <property type="protein sequence ID" value="TCK73771.1"/>
    <property type="molecule type" value="Genomic_DNA"/>
</dbReference>
<dbReference type="RefSeq" id="WP_131993815.1">
    <property type="nucleotide sequence ID" value="NZ_SMGK01000002.1"/>
</dbReference>
<dbReference type="Proteomes" id="UP000295210">
    <property type="component" value="Unassembled WGS sequence"/>
</dbReference>
<comment type="subcellular location">
    <subcellularLocation>
        <location evidence="1">Cell membrane</location>
        <topology evidence="1">Multi-pass membrane protein</topology>
    </subcellularLocation>
    <subcellularLocation>
        <location evidence="6">Membrane</location>
        <topology evidence="6">Multi-pass membrane protein</topology>
    </subcellularLocation>
</comment>
<sequence length="262" mass="28019">MTHIFCALSFLLLQADVDPGAAAASGPTGGSAIVEMLHNSGPVAMAVLGLLLIASLYSWSIILGKWSSFRRAAAQSKRFLRAFRKAGRLQEIAAVSEQFKPSPLVNVFDEVYETYRRQTGGYGPPKNVIAIERAAQTASSESLTVMEEKLTWLATIGAISPFIGLFGTIMGIVDAFHGLGTAGAATLRAVAPGVSEALITTAAGLIVAVPAVVAYNQFTARCREFGSRMDDFSRELLNSMEELSLKPNQDPMEREAARGLHQ</sequence>
<keyword evidence="3 7" id="KW-0812">Transmembrane</keyword>
<protein>
    <submittedName>
        <fullName evidence="9">Cell division and transport-associated protein TolQ</fullName>
    </submittedName>
</protein>
<name>A0A4V2PVB9_9BACT</name>
<evidence type="ECO:0000256" key="7">
    <source>
        <dbReference type="SAM" id="Phobius"/>
    </source>
</evidence>
<proteinExistence type="inferred from homology"/>
<organism evidence="9 10">
    <name type="scientific">Acidipila rosea</name>
    <dbReference type="NCBI Taxonomy" id="768535"/>
    <lineage>
        <taxon>Bacteria</taxon>
        <taxon>Pseudomonadati</taxon>
        <taxon>Acidobacteriota</taxon>
        <taxon>Terriglobia</taxon>
        <taxon>Terriglobales</taxon>
        <taxon>Acidobacteriaceae</taxon>
        <taxon>Acidipila</taxon>
    </lineage>
</organism>
<reference evidence="9 10" key="1">
    <citation type="submission" date="2019-03" db="EMBL/GenBank/DDBJ databases">
        <title>Genomic Encyclopedia of Type Strains, Phase IV (KMG-IV): sequencing the most valuable type-strain genomes for metagenomic binning, comparative biology and taxonomic classification.</title>
        <authorList>
            <person name="Goeker M."/>
        </authorList>
    </citation>
    <scope>NUCLEOTIDE SEQUENCE [LARGE SCALE GENOMIC DNA]</scope>
    <source>
        <strain evidence="9 10">DSM 103428</strain>
    </source>
</reference>
<feature type="transmembrane region" description="Helical" evidence="7">
    <location>
        <begin position="150"/>
        <end position="173"/>
    </location>
</feature>
<evidence type="ECO:0000259" key="8">
    <source>
        <dbReference type="Pfam" id="PF01618"/>
    </source>
</evidence>
<keyword evidence="6" id="KW-0653">Protein transport</keyword>
<evidence type="ECO:0000313" key="10">
    <source>
        <dbReference type="Proteomes" id="UP000295210"/>
    </source>
</evidence>
<dbReference type="InterPro" id="IPR002898">
    <property type="entry name" value="MotA_ExbB_proton_chnl"/>
</dbReference>
<comment type="similarity">
    <text evidence="6">Belongs to the exbB/tolQ family.</text>
</comment>
<dbReference type="Pfam" id="PF01618">
    <property type="entry name" value="MotA_ExbB"/>
    <property type="match status" value="1"/>
</dbReference>
<comment type="caution">
    <text evidence="9">The sequence shown here is derived from an EMBL/GenBank/DDBJ whole genome shotgun (WGS) entry which is preliminary data.</text>
</comment>
<evidence type="ECO:0000256" key="3">
    <source>
        <dbReference type="ARBA" id="ARBA00022692"/>
    </source>
</evidence>
<evidence type="ECO:0000256" key="5">
    <source>
        <dbReference type="ARBA" id="ARBA00023136"/>
    </source>
</evidence>